<evidence type="ECO:0000313" key="4">
    <source>
        <dbReference type="Proteomes" id="UP001160148"/>
    </source>
</evidence>
<feature type="compositionally biased region" description="Polar residues" evidence="1">
    <location>
        <begin position="230"/>
        <end position="241"/>
    </location>
</feature>
<keyword evidence="4" id="KW-1185">Reference proteome</keyword>
<comment type="caution">
    <text evidence="3">The sequence shown here is derived from an EMBL/GenBank/DDBJ whole genome shotgun (WGS) entry which is preliminary data.</text>
</comment>
<dbReference type="PANTHER" id="PTHR34153">
    <property type="entry name" value="SI:CH211-262H13.3-RELATED-RELATED"/>
    <property type="match status" value="1"/>
</dbReference>
<dbReference type="PANTHER" id="PTHR34153:SF2">
    <property type="entry name" value="SI:CH211-262H13.3-RELATED"/>
    <property type="match status" value="1"/>
</dbReference>
<evidence type="ECO:0000259" key="2">
    <source>
        <dbReference type="Pfam" id="PF16064"/>
    </source>
</evidence>
<dbReference type="EMBL" id="CARXXK010000002">
    <property type="protein sequence ID" value="CAI6353667.1"/>
    <property type="molecule type" value="Genomic_DNA"/>
</dbReference>
<feature type="region of interest" description="Disordered" evidence="1">
    <location>
        <begin position="168"/>
        <end position="244"/>
    </location>
</feature>
<dbReference type="AlphaFoldDB" id="A0AAV0WD85"/>
<name>A0AAV0WD85_9HEMI</name>
<evidence type="ECO:0000313" key="3">
    <source>
        <dbReference type="EMBL" id="CAI6353667.1"/>
    </source>
</evidence>
<proteinExistence type="predicted"/>
<evidence type="ECO:0000256" key="1">
    <source>
        <dbReference type="SAM" id="MobiDB-lite"/>
    </source>
</evidence>
<protein>
    <recommendedName>
        <fullName evidence="2">DUF4806 domain-containing protein</fullName>
    </recommendedName>
</protein>
<accession>A0AAV0WD85</accession>
<gene>
    <name evidence="3" type="ORF">MEUPH1_LOCUS9763</name>
</gene>
<reference evidence="3 4" key="1">
    <citation type="submission" date="2023-01" db="EMBL/GenBank/DDBJ databases">
        <authorList>
            <person name="Whitehead M."/>
        </authorList>
    </citation>
    <scope>NUCLEOTIDE SEQUENCE [LARGE SCALE GENOMIC DNA]</scope>
</reference>
<organism evidence="3 4">
    <name type="scientific">Macrosiphum euphorbiae</name>
    <name type="common">potato aphid</name>
    <dbReference type="NCBI Taxonomy" id="13131"/>
    <lineage>
        <taxon>Eukaryota</taxon>
        <taxon>Metazoa</taxon>
        <taxon>Ecdysozoa</taxon>
        <taxon>Arthropoda</taxon>
        <taxon>Hexapoda</taxon>
        <taxon>Insecta</taxon>
        <taxon>Pterygota</taxon>
        <taxon>Neoptera</taxon>
        <taxon>Paraneoptera</taxon>
        <taxon>Hemiptera</taxon>
        <taxon>Sternorrhyncha</taxon>
        <taxon>Aphidomorpha</taxon>
        <taxon>Aphidoidea</taxon>
        <taxon>Aphididae</taxon>
        <taxon>Macrosiphini</taxon>
        <taxon>Macrosiphum</taxon>
    </lineage>
</organism>
<feature type="region of interest" description="Disordered" evidence="1">
    <location>
        <begin position="388"/>
        <end position="408"/>
    </location>
</feature>
<dbReference type="Pfam" id="PF16064">
    <property type="entry name" value="DUF4806"/>
    <property type="match status" value="1"/>
</dbReference>
<dbReference type="InterPro" id="IPR032071">
    <property type="entry name" value="DUF4806"/>
</dbReference>
<feature type="domain" description="DUF4806" evidence="2">
    <location>
        <begin position="526"/>
        <end position="594"/>
    </location>
</feature>
<sequence length="643" mass="72691">MPYSIVHFFGDNSIETVPEHWIDKKNGTCAWPNKSKTASRLIEKKCMPNQIEYTYLRCRELCKGIDSLVEAKTKSKKALYMSDLSSTEETVSANERHKEIIISSPTLSTNSCPLFSDSDNDLASKKSSTKPKFSTTMIGSDNNEHFSSCSPLPKLLNDYPHEAIIDDSEYKQRYNKEPNYSPPVTSESLKTIDYNKTKKQNGWSPLKLSSPDKNVKDNNKKPHLKKQWSSKDTPSTSTFKSYSGREYSHSEPFLSKRNVKFLDSGNSEPIFKRKPSSTYTPTANLDSLSSKKQLGPYSKINDNEHSVVRGLMLNSNSPDEYELSFSHSNSLGKKKSYYIEQDGPNCGVVVAEKHFSHGEPLLATKKVKYSDNSDPLFKRKSPATCTPTANLNTFSSKQKNSSPYSKINDNKNSVVRELFSSSNKPEDDEPSFSHTNCFGKKKSYHVKQDDGPTGGVIAEVTPQRYSNDFQKQVLRMLTYLTSEVRYLESGQSEILRKIENAASDNNFSNSETLSESLFKDLTDCPLPIDNIFDLNKLEDKLSEDKCFRNKLVNELSCTGGKNLKLMVKRIMNKLFTDKLMSQYSFTGKKGKNKFNSLFVCAVIFDSIKKSNKSCKTASVDEIEERIKYNLAQAPFNKKNVSQN</sequence>
<dbReference type="Proteomes" id="UP001160148">
    <property type="component" value="Unassembled WGS sequence"/>
</dbReference>